<gene>
    <name evidence="1" type="ORF">MNBD_CHLOROFLEXI01-5384</name>
</gene>
<sequence>MQLSFEYNRVYLPAFPVLDLTISATMGGRQQTTQGLIDFGSDITQIPLPILRTIEARDVDDRWVRDASGLRVPVAIYVVQLQIGSSVLPSIEVVGRTGSNETIVGRDVLNQYIVTLNGLANVTKIQD</sequence>
<reference evidence="1" key="1">
    <citation type="submission" date="2018-06" db="EMBL/GenBank/DDBJ databases">
        <authorList>
            <person name="Zhirakovskaya E."/>
        </authorList>
    </citation>
    <scope>NUCLEOTIDE SEQUENCE</scope>
</reference>
<dbReference type="Gene3D" id="2.40.70.10">
    <property type="entry name" value="Acid Proteases"/>
    <property type="match status" value="1"/>
</dbReference>
<dbReference type="AlphaFoldDB" id="A0A3B0VLZ6"/>
<evidence type="ECO:0008006" key="2">
    <source>
        <dbReference type="Google" id="ProtNLM"/>
    </source>
</evidence>
<name>A0A3B0VLZ6_9ZZZZ</name>
<evidence type="ECO:0000313" key="1">
    <source>
        <dbReference type="EMBL" id="VAW33176.1"/>
    </source>
</evidence>
<accession>A0A3B0VLZ6</accession>
<protein>
    <recommendedName>
        <fullName evidence="2">Peptidase A2 domain-containing protein</fullName>
    </recommendedName>
</protein>
<proteinExistence type="predicted"/>
<dbReference type="InterPro" id="IPR021109">
    <property type="entry name" value="Peptidase_aspartic_dom_sf"/>
</dbReference>
<organism evidence="1">
    <name type="scientific">hydrothermal vent metagenome</name>
    <dbReference type="NCBI Taxonomy" id="652676"/>
    <lineage>
        <taxon>unclassified sequences</taxon>
        <taxon>metagenomes</taxon>
        <taxon>ecological metagenomes</taxon>
    </lineage>
</organism>
<dbReference type="SUPFAM" id="SSF50630">
    <property type="entry name" value="Acid proteases"/>
    <property type="match status" value="1"/>
</dbReference>
<dbReference type="EMBL" id="UOEU01000427">
    <property type="protein sequence ID" value="VAW33176.1"/>
    <property type="molecule type" value="Genomic_DNA"/>
</dbReference>